<feature type="domain" description="CW-type" evidence="5">
    <location>
        <begin position="200"/>
        <end position="264"/>
    </location>
</feature>
<organism evidence="6 7">
    <name type="scientific">Morus notabilis</name>
    <dbReference type="NCBI Taxonomy" id="981085"/>
    <lineage>
        <taxon>Eukaryota</taxon>
        <taxon>Viridiplantae</taxon>
        <taxon>Streptophyta</taxon>
        <taxon>Embryophyta</taxon>
        <taxon>Tracheophyta</taxon>
        <taxon>Spermatophyta</taxon>
        <taxon>Magnoliopsida</taxon>
        <taxon>eudicotyledons</taxon>
        <taxon>Gunneridae</taxon>
        <taxon>Pentapetalae</taxon>
        <taxon>rosids</taxon>
        <taxon>fabids</taxon>
        <taxon>Rosales</taxon>
        <taxon>Moraceae</taxon>
        <taxon>Moreae</taxon>
        <taxon>Morus</taxon>
    </lineage>
</organism>
<proteinExistence type="predicted"/>
<accession>W9QPE2</accession>
<evidence type="ECO:0000259" key="5">
    <source>
        <dbReference type="PROSITE" id="PS51050"/>
    </source>
</evidence>
<dbReference type="PROSITE" id="PS51050">
    <property type="entry name" value="ZF_CW"/>
    <property type="match status" value="1"/>
</dbReference>
<evidence type="ECO:0000313" key="6">
    <source>
        <dbReference type="EMBL" id="EXB31008.1"/>
    </source>
</evidence>
<evidence type="ECO:0000256" key="2">
    <source>
        <dbReference type="ARBA" id="ARBA00022771"/>
    </source>
</evidence>
<keyword evidence="2" id="KW-0863">Zinc-finger</keyword>
<sequence length="336" mass="38405">MEVLIRWAGLPEHDTSWEPFDVVNVQFPHFHLEDKVRLWGGGNDKPPVRYTYVRRKHKGLLEGRMENGAESASEEKKKEADGSNCGGSLRGTRGFLRNIASACSSQSLSIHRLLQLVSLNCLPLAFCNEIHERFLGAKHKTNKEASPSAPLDQGAEILFLDNANEIGFVVFDDDGIGESVELDPSQFSSLLESKPNNYKFSSVHNWLQCRAVLDGSLDGANETICGKWRRAPLFEVQTDDWECYCSVLWDSRYADCAVPQEMETDKVLEQLKDFEKLRPRLWERRKISDHTKSNDLNVWRMEDLQPQALETGKRTMDFEGMVRIFKEVIEEDFSFA</sequence>
<name>W9QPE2_9ROSA</name>
<dbReference type="Gene3D" id="3.30.40.100">
    <property type="match status" value="1"/>
</dbReference>
<dbReference type="FunFam" id="3.30.40.100:FF:000005">
    <property type="entry name" value="uncharacterized protein LOC106759733 isoform X4"/>
    <property type="match status" value="1"/>
</dbReference>
<dbReference type="EMBL" id="KE343500">
    <property type="protein sequence ID" value="EXB31008.1"/>
    <property type="molecule type" value="Genomic_DNA"/>
</dbReference>
<keyword evidence="1" id="KW-0479">Metal-binding</keyword>
<dbReference type="GO" id="GO:0008270">
    <property type="term" value="F:zinc ion binding"/>
    <property type="evidence" value="ECO:0007669"/>
    <property type="project" value="UniProtKB-KW"/>
</dbReference>
<evidence type="ECO:0000313" key="7">
    <source>
        <dbReference type="Proteomes" id="UP000030645"/>
    </source>
</evidence>
<dbReference type="AlphaFoldDB" id="W9QPE2"/>
<gene>
    <name evidence="6" type="ORF">L484_016870</name>
</gene>
<reference evidence="7" key="1">
    <citation type="submission" date="2013-01" db="EMBL/GenBank/DDBJ databases">
        <title>Draft Genome Sequence of a Mulberry Tree, Morus notabilis C.K. Schneid.</title>
        <authorList>
            <person name="He N."/>
            <person name="Zhao S."/>
        </authorList>
    </citation>
    <scope>NUCLEOTIDE SEQUENCE</scope>
</reference>
<dbReference type="STRING" id="981085.W9QPE2"/>
<evidence type="ECO:0000256" key="3">
    <source>
        <dbReference type="ARBA" id="ARBA00022833"/>
    </source>
</evidence>
<keyword evidence="3" id="KW-0862">Zinc</keyword>
<evidence type="ECO:0000256" key="4">
    <source>
        <dbReference type="SAM" id="MobiDB-lite"/>
    </source>
</evidence>
<dbReference type="Proteomes" id="UP000030645">
    <property type="component" value="Unassembled WGS sequence"/>
</dbReference>
<feature type="region of interest" description="Disordered" evidence="4">
    <location>
        <begin position="63"/>
        <end position="85"/>
    </location>
</feature>
<dbReference type="InterPro" id="IPR011124">
    <property type="entry name" value="Znf_CW"/>
</dbReference>
<protein>
    <recommendedName>
        <fullName evidence="5">CW-type domain-containing protein</fullName>
    </recommendedName>
</protein>
<feature type="compositionally biased region" description="Basic and acidic residues" evidence="4">
    <location>
        <begin position="63"/>
        <end position="81"/>
    </location>
</feature>
<evidence type="ECO:0000256" key="1">
    <source>
        <dbReference type="ARBA" id="ARBA00022723"/>
    </source>
</evidence>
<keyword evidence="7" id="KW-1185">Reference proteome</keyword>
<dbReference type="eggNOG" id="ENOG502QR8P">
    <property type="taxonomic scope" value="Eukaryota"/>
</dbReference>